<dbReference type="RefSeq" id="WP_185709981.1">
    <property type="nucleotide sequence ID" value="NZ_JAAXCY010000006.1"/>
</dbReference>
<organism evidence="3 4">
    <name type="scientific">Pseudomonas cremoris</name>
    <dbReference type="NCBI Taxonomy" id="2724178"/>
    <lineage>
        <taxon>Bacteria</taxon>
        <taxon>Pseudomonadati</taxon>
        <taxon>Pseudomonadota</taxon>
        <taxon>Gammaproteobacteria</taxon>
        <taxon>Pseudomonadales</taxon>
        <taxon>Pseudomonadaceae</taxon>
        <taxon>Pseudomonas</taxon>
    </lineage>
</organism>
<protein>
    <submittedName>
        <fullName evidence="3">DUF1127 domain-containing protein</fullName>
    </submittedName>
</protein>
<proteinExistence type="predicted"/>
<dbReference type="Proteomes" id="UP000534677">
    <property type="component" value="Unassembled WGS sequence"/>
</dbReference>
<keyword evidence="5" id="KW-1185">Reference proteome</keyword>
<dbReference type="Proteomes" id="UP000520513">
    <property type="component" value="Unassembled WGS sequence"/>
</dbReference>
<reference evidence="4 5" key="1">
    <citation type="submission" date="2020-04" db="EMBL/GenBank/DDBJ databases">
        <title>Pseudomonas crami sp. nov., a novel proteolytic bacterial species isolated from cream.</title>
        <authorList>
            <person name="Hofmann K."/>
            <person name="Woller A."/>
            <person name="Huptas C."/>
            <person name="Wenning M."/>
            <person name="Scherer S."/>
            <person name="Doll E.V."/>
        </authorList>
    </citation>
    <scope>NUCLEOTIDE SEQUENCE [LARGE SCALE GENOMIC DNA]</scope>
    <source>
        <strain evidence="2 5">WS 5096</strain>
        <strain evidence="3 4">WS 5106</strain>
    </source>
</reference>
<evidence type="ECO:0000259" key="1">
    <source>
        <dbReference type="Pfam" id="PF06568"/>
    </source>
</evidence>
<dbReference type="InterPro" id="IPR009506">
    <property type="entry name" value="YjiS-like"/>
</dbReference>
<name>A0A7X1DZR2_9PSED</name>
<sequence>MSGMSDVRLALHGQELEAGQGSTMSATTSSRWTLFWRRSHTRKALLDMSVEQLRDIGLTAEQARREGVKPFWRG</sequence>
<accession>A0A7X1DZR2</accession>
<comment type="caution">
    <text evidence="3">The sequence shown here is derived from an EMBL/GenBank/DDBJ whole genome shotgun (WGS) entry which is preliminary data.</text>
</comment>
<evidence type="ECO:0000313" key="5">
    <source>
        <dbReference type="Proteomes" id="UP000534677"/>
    </source>
</evidence>
<feature type="domain" description="YjiS-like" evidence="1">
    <location>
        <begin position="31"/>
        <end position="64"/>
    </location>
</feature>
<dbReference type="Pfam" id="PF06568">
    <property type="entry name" value="YjiS-like"/>
    <property type="match status" value="1"/>
</dbReference>
<dbReference type="AlphaFoldDB" id="A0A7X1DZR2"/>
<evidence type="ECO:0000313" key="2">
    <source>
        <dbReference type="EMBL" id="MBC2384438.1"/>
    </source>
</evidence>
<gene>
    <name evidence="2" type="ORF">HF209_26195</name>
    <name evidence="3" type="ORF">HF257_17300</name>
</gene>
<evidence type="ECO:0000313" key="3">
    <source>
        <dbReference type="EMBL" id="MBC2407769.1"/>
    </source>
</evidence>
<dbReference type="EMBL" id="JAAXCY010000006">
    <property type="protein sequence ID" value="MBC2407769.1"/>
    <property type="molecule type" value="Genomic_DNA"/>
</dbReference>
<dbReference type="EMBL" id="JAAXCZ010000017">
    <property type="protein sequence ID" value="MBC2384438.1"/>
    <property type="molecule type" value="Genomic_DNA"/>
</dbReference>
<evidence type="ECO:0000313" key="4">
    <source>
        <dbReference type="Proteomes" id="UP000520513"/>
    </source>
</evidence>